<organism evidence="4 5">
    <name type="scientific">Vitis vinifera</name>
    <name type="common">Grape</name>
    <dbReference type="NCBI Taxonomy" id="29760"/>
    <lineage>
        <taxon>Eukaryota</taxon>
        <taxon>Viridiplantae</taxon>
        <taxon>Streptophyta</taxon>
        <taxon>Embryophyta</taxon>
        <taxon>Tracheophyta</taxon>
        <taxon>Spermatophyta</taxon>
        <taxon>Magnoliopsida</taxon>
        <taxon>eudicotyledons</taxon>
        <taxon>Gunneridae</taxon>
        <taxon>Pentapetalae</taxon>
        <taxon>rosids</taxon>
        <taxon>Vitales</taxon>
        <taxon>Vitaceae</taxon>
        <taxon>Viteae</taxon>
        <taxon>Vitis</taxon>
    </lineage>
</organism>
<accession>A0A438HK04</accession>
<dbReference type="InterPro" id="IPR008502">
    <property type="entry name" value="Prolamin-like"/>
</dbReference>
<evidence type="ECO:0000256" key="1">
    <source>
        <dbReference type="ARBA" id="ARBA00022729"/>
    </source>
</evidence>
<evidence type="ECO:0000313" key="5">
    <source>
        <dbReference type="Proteomes" id="UP000288805"/>
    </source>
</evidence>
<keyword evidence="1 2" id="KW-0732">Signal</keyword>
<comment type="caution">
    <text evidence="4">The sequence shown here is derived from an EMBL/GenBank/DDBJ whole genome shotgun (WGS) entry which is preliminary data.</text>
</comment>
<gene>
    <name evidence="4" type="ORF">CK203_046689</name>
</gene>
<dbReference type="PANTHER" id="PTHR31951:SF22">
    <property type="entry name" value="ECA1 GAMETOGENESIS RELATED FAMILY"/>
    <property type="match status" value="1"/>
</dbReference>
<dbReference type="InterPro" id="IPR036312">
    <property type="entry name" value="Bifun_inhib/LTP/seed_sf"/>
</dbReference>
<sequence length="151" mass="16098">MASFGNVYTMGLILLASVAVMALGDVLYDDIGSIPTASPGPSNIDYDAPDTDPGTESILPYYQYLKECVRKVPTGCGPQIFVYLFKDGPAIASHCCEQLGSVGIDCHKSLTAYLVAIPEFSGKEDQIISKATELIEKCPPPKNRSAPPPSI</sequence>
<proteinExistence type="predicted"/>
<dbReference type="Proteomes" id="UP000288805">
    <property type="component" value="Unassembled WGS sequence"/>
</dbReference>
<feature type="signal peptide" evidence="2">
    <location>
        <begin position="1"/>
        <end position="24"/>
    </location>
</feature>
<feature type="chain" id="PRO_5019219788" description="Prolamin-like domain-containing protein" evidence="2">
    <location>
        <begin position="25"/>
        <end position="151"/>
    </location>
</feature>
<evidence type="ECO:0000256" key="2">
    <source>
        <dbReference type="SAM" id="SignalP"/>
    </source>
</evidence>
<evidence type="ECO:0000313" key="4">
    <source>
        <dbReference type="EMBL" id="RVW84774.1"/>
    </source>
</evidence>
<evidence type="ECO:0000259" key="3">
    <source>
        <dbReference type="Pfam" id="PF05617"/>
    </source>
</evidence>
<dbReference type="OrthoDB" id="1761300at2759"/>
<dbReference type="KEGG" id="vvi:104880721"/>
<dbReference type="Gramene" id="Vitis11g00964.t01">
    <property type="protein sequence ID" value="Vitis11g00964.t01.CDS"/>
    <property type="gene ID" value="Vitis11g00964"/>
</dbReference>
<dbReference type="EMBL" id="QGNW01000212">
    <property type="protein sequence ID" value="RVW84774.1"/>
    <property type="molecule type" value="Genomic_DNA"/>
</dbReference>
<dbReference type="Pfam" id="PF05617">
    <property type="entry name" value="Prolamin_like"/>
    <property type="match status" value="1"/>
</dbReference>
<dbReference type="SUPFAM" id="SSF47699">
    <property type="entry name" value="Bifunctional inhibitor/lipid-transfer protein/seed storage 2S albumin"/>
    <property type="match status" value="1"/>
</dbReference>
<feature type="domain" description="Prolamin-like" evidence="3">
    <location>
        <begin position="67"/>
        <end position="138"/>
    </location>
</feature>
<dbReference type="AlphaFoldDB" id="A0A438HK04"/>
<reference evidence="4 5" key="1">
    <citation type="journal article" date="2018" name="PLoS Genet.">
        <title>Population sequencing reveals clonal diversity and ancestral inbreeding in the grapevine cultivar Chardonnay.</title>
        <authorList>
            <person name="Roach M.J."/>
            <person name="Johnson D.L."/>
            <person name="Bohlmann J."/>
            <person name="van Vuuren H.J."/>
            <person name="Jones S.J."/>
            <person name="Pretorius I.S."/>
            <person name="Schmidt S.A."/>
            <person name="Borneman A.R."/>
        </authorList>
    </citation>
    <scope>NUCLEOTIDE SEQUENCE [LARGE SCALE GENOMIC DNA]</scope>
    <source>
        <strain evidence="5">cv. Chardonnay</strain>
        <tissue evidence="4">Leaf</tissue>
    </source>
</reference>
<protein>
    <recommendedName>
        <fullName evidence="3">Prolamin-like domain-containing protein</fullName>
    </recommendedName>
</protein>
<name>A0A438HK04_VITVI</name>
<dbReference type="PANTHER" id="PTHR31951">
    <property type="entry name" value="BIFUNCTIONAL INHIBITOR/LIPID-TRANSFER PROTEIN/SEED STORAGE 2S ALBUMIN SUPERFAMILY PROTEIN-RELATED"/>
    <property type="match status" value="1"/>
</dbReference>